<evidence type="ECO:0000256" key="4">
    <source>
        <dbReference type="ARBA" id="ARBA00022737"/>
    </source>
</evidence>
<keyword evidence="5" id="KW-0560">Oxidoreductase</keyword>
<dbReference type="PROSITE" id="PS50297">
    <property type="entry name" value="ANK_REP_REGION"/>
    <property type="match status" value="2"/>
</dbReference>
<evidence type="ECO:0000256" key="7">
    <source>
        <dbReference type="ARBA" id="ARBA00023242"/>
    </source>
</evidence>
<comment type="subcellular location">
    <subcellularLocation>
        <location evidence="1">Nucleus</location>
    </subcellularLocation>
</comment>
<dbReference type="InterPro" id="IPR038753">
    <property type="entry name" value="NFKBIL1"/>
</dbReference>
<evidence type="ECO:0000256" key="9">
    <source>
        <dbReference type="ARBA" id="ARBA00030802"/>
    </source>
</evidence>
<dbReference type="GO" id="GO:0005634">
    <property type="term" value="C:nucleus"/>
    <property type="evidence" value="ECO:0007669"/>
    <property type="project" value="UniProtKB-SubCell"/>
</dbReference>
<evidence type="ECO:0000256" key="2">
    <source>
        <dbReference type="ARBA" id="ARBA00014259"/>
    </source>
</evidence>
<dbReference type="InterPro" id="IPR003819">
    <property type="entry name" value="TauD/TfdA-like"/>
</dbReference>
<dbReference type="PANTHER" id="PTHR15263">
    <property type="entry name" value="I-KAPPA-B-LIKE PROTEIN IKBL"/>
    <property type="match status" value="1"/>
</dbReference>
<dbReference type="PROSITE" id="PS50088">
    <property type="entry name" value="ANK_REPEAT"/>
    <property type="match status" value="2"/>
</dbReference>
<dbReference type="Gene3D" id="3.60.130.10">
    <property type="entry name" value="Clavaminate synthase-like"/>
    <property type="match status" value="1"/>
</dbReference>
<gene>
    <name evidence="13" type="ORF">WJX73_002321</name>
</gene>
<dbReference type="InterPro" id="IPR002110">
    <property type="entry name" value="Ankyrin_rpt"/>
</dbReference>
<dbReference type="AlphaFoldDB" id="A0AAW1P9E6"/>
<feature type="repeat" description="ANK" evidence="10">
    <location>
        <begin position="391"/>
        <end position="423"/>
    </location>
</feature>
<dbReference type="SMART" id="SM00248">
    <property type="entry name" value="ANK"/>
    <property type="match status" value="2"/>
</dbReference>
<dbReference type="Gene3D" id="1.25.40.20">
    <property type="entry name" value="Ankyrin repeat-containing domain"/>
    <property type="match status" value="1"/>
</dbReference>
<organism evidence="13 14">
    <name type="scientific">Symbiochloris irregularis</name>
    <dbReference type="NCBI Taxonomy" id="706552"/>
    <lineage>
        <taxon>Eukaryota</taxon>
        <taxon>Viridiplantae</taxon>
        <taxon>Chlorophyta</taxon>
        <taxon>core chlorophytes</taxon>
        <taxon>Trebouxiophyceae</taxon>
        <taxon>Trebouxiales</taxon>
        <taxon>Trebouxiaceae</taxon>
        <taxon>Symbiochloris</taxon>
    </lineage>
</organism>
<evidence type="ECO:0000256" key="11">
    <source>
        <dbReference type="SAM" id="MobiDB-lite"/>
    </source>
</evidence>
<evidence type="ECO:0000256" key="3">
    <source>
        <dbReference type="ARBA" id="ARBA00022553"/>
    </source>
</evidence>
<name>A0AAW1P9E6_9CHLO</name>
<protein>
    <recommendedName>
        <fullName evidence="2">NF-kappa-B inhibitor-like protein 1</fullName>
    </recommendedName>
    <alternativeName>
        <fullName evidence="8">Inhibitor of kappa B-like protein</fullName>
    </alternativeName>
    <alternativeName>
        <fullName evidence="9">Nuclear factor of kappa light polypeptide gene enhancer in B-cells inhibitor-like 1</fullName>
    </alternativeName>
</protein>
<evidence type="ECO:0000256" key="5">
    <source>
        <dbReference type="ARBA" id="ARBA00023002"/>
    </source>
</evidence>
<feature type="domain" description="TauD/TfdA-like" evidence="12">
    <location>
        <begin position="50"/>
        <end position="305"/>
    </location>
</feature>
<dbReference type="InterPro" id="IPR036770">
    <property type="entry name" value="Ankyrin_rpt-contain_sf"/>
</dbReference>
<dbReference type="GO" id="GO:0043124">
    <property type="term" value="P:negative regulation of canonical NF-kappaB signal transduction"/>
    <property type="evidence" value="ECO:0007669"/>
    <property type="project" value="InterPro"/>
</dbReference>
<keyword evidence="14" id="KW-1185">Reference proteome</keyword>
<dbReference type="EMBL" id="JALJOQ010000046">
    <property type="protein sequence ID" value="KAK9805018.1"/>
    <property type="molecule type" value="Genomic_DNA"/>
</dbReference>
<keyword evidence="4" id="KW-0677">Repeat</keyword>
<feature type="region of interest" description="Disordered" evidence="11">
    <location>
        <begin position="508"/>
        <end position="539"/>
    </location>
</feature>
<dbReference type="SUPFAM" id="SSF48403">
    <property type="entry name" value="Ankyrin repeat"/>
    <property type="match status" value="1"/>
</dbReference>
<evidence type="ECO:0000313" key="14">
    <source>
        <dbReference type="Proteomes" id="UP001465755"/>
    </source>
</evidence>
<feature type="repeat" description="ANK" evidence="10">
    <location>
        <begin position="424"/>
        <end position="446"/>
    </location>
</feature>
<dbReference type="InterPro" id="IPR042098">
    <property type="entry name" value="TauD-like_sf"/>
</dbReference>
<feature type="compositionally biased region" description="Low complexity" evidence="11">
    <location>
        <begin position="560"/>
        <end position="572"/>
    </location>
</feature>
<accession>A0AAW1P9E6</accession>
<dbReference type="Pfam" id="PF12796">
    <property type="entry name" value="Ank_2"/>
    <property type="match status" value="1"/>
</dbReference>
<keyword evidence="3" id="KW-0597">Phosphoprotein</keyword>
<evidence type="ECO:0000313" key="13">
    <source>
        <dbReference type="EMBL" id="KAK9805018.1"/>
    </source>
</evidence>
<keyword evidence="7" id="KW-0539">Nucleus</keyword>
<dbReference type="GO" id="GO:0016491">
    <property type="term" value="F:oxidoreductase activity"/>
    <property type="evidence" value="ECO:0007669"/>
    <property type="project" value="UniProtKB-KW"/>
</dbReference>
<dbReference type="PANTHER" id="PTHR15263:SF1">
    <property type="entry name" value="NF-KAPPA-B INHIBITOR-LIKE PROTEIN 1"/>
    <property type="match status" value="1"/>
</dbReference>
<evidence type="ECO:0000256" key="6">
    <source>
        <dbReference type="ARBA" id="ARBA00023043"/>
    </source>
</evidence>
<reference evidence="13 14" key="1">
    <citation type="journal article" date="2024" name="Nat. Commun.">
        <title>Phylogenomics reveals the evolutionary origins of lichenization in chlorophyte algae.</title>
        <authorList>
            <person name="Puginier C."/>
            <person name="Libourel C."/>
            <person name="Otte J."/>
            <person name="Skaloud P."/>
            <person name="Haon M."/>
            <person name="Grisel S."/>
            <person name="Petersen M."/>
            <person name="Berrin J.G."/>
            <person name="Delaux P.M."/>
            <person name="Dal Grande F."/>
            <person name="Keller J."/>
        </authorList>
    </citation>
    <scope>NUCLEOTIDE SEQUENCE [LARGE SCALE GENOMIC DNA]</scope>
    <source>
        <strain evidence="13 14">SAG 2036</strain>
    </source>
</reference>
<evidence type="ECO:0000259" key="12">
    <source>
        <dbReference type="Pfam" id="PF02668"/>
    </source>
</evidence>
<feature type="region of interest" description="Disordered" evidence="11">
    <location>
        <begin position="553"/>
        <end position="588"/>
    </location>
</feature>
<comment type="caution">
    <text evidence="13">The sequence shown here is derived from an EMBL/GenBank/DDBJ whole genome shotgun (WGS) entry which is preliminary data.</text>
</comment>
<feature type="compositionally biased region" description="Basic and acidic residues" evidence="11">
    <location>
        <begin position="579"/>
        <end position="588"/>
    </location>
</feature>
<keyword evidence="6 10" id="KW-0040">ANK repeat</keyword>
<dbReference type="Proteomes" id="UP001465755">
    <property type="component" value="Unassembled WGS sequence"/>
</dbReference>
<dbReference type="SUPFAM" id="SSF51197">
    <property type="entry name" value="Clavaminate synthase-like"/>
    <property type="match status" value="1"/>
</dbReference>
<dbReference type="Pfam" id="PF02668">
    <property type="entry name" value="TauD"/>
    <property type="match status" value="1"/>
</dbReference>
<evidence type="ECO:0000256" key="8">
    <source>
        <dbReference type="ARBA" id="ARBA00030621"/>
    </source>
</evidence>
<proteinExistence type="predicted"/>
<evidence type="ECO:0000256" key="1">
    <source>
        <dbReference type="ARBA" id="ARBA00004123"/>
    </source>
</evidence>
<sequence length="715" mass="80817">MALDKDPAVWTATEMRQCSSDWTYDLTDADVREVDNALQACRRRSDIQGITACDFNLPTLGPKLRSIGKEVVHGRGFQLIRGLPVDRYTAAECTLIFWGFGQYWGRVVPQNGKGHLIGHVRDIHTGKGLENPVNRLYTTNAAQPFHVDDADVVGLLCLHTAKSGGLSGWASSGGVYRRLLETHPEYVQVLSEDLWLDRKNEIPEGKKPYYTLPVFNHHEGRLCTFYASGYYQVCQRHAEVPRLTQQQHSAFAELERLAGSEELFMQYELQPGDIQLLHNHTILHLRTAYEDYLDEARKRHLLRMWITPPDGWPLPAQYAERYHSVDLETRGGIYCPEARAYVPATPLPDDPVRNSQKVIKYAALGKLDKLFRALDSPRLGVIPDVRAFDASGFTALHHAAQQGSDLAVAKLIRHGSDVRAEDFNGSQPAHLAAAAGHRDIVALLVRACPAILDSRNNQGLTVRQLLENLQKKQNAHIRAASPDSPGAWTEILRDGHDDFEEKLQEAAWAEGDDDDDDPFWSTSYAPTGDSRSAGPVEDEDTFARRMWEDMERRKRPSVSAATAEAWGATDATWQQAKRARQDREARAREESERILEEERRKDAAWRQAVLQGDIGARKASYEARWHTFINSQAPQIAMADVPWLLQDKDDARAIVLYGTSSPKEERKTIRTELLRWHPDRFSNKFGSRLLPSDKDAILQRVKHISQMLNSLAHKD</sequence>
<evidence type="ECO:0000256" key="10">
    <source>
        <dbReference type="PROSITE-ProRule" id="PRU00023"/>
    </source>
</evidence>